<accession>A0A4R5KBQ8</accession>
<reference evidence="6 7" key="1">
    <citation type="submission" date="2019-03" db="EMBL/GenBank/DDBJ databases">
        <title>This is whole genome sequence of Paenibacillus sp MS74 strain.</title>
        <authorList>
            <person name="Trinh H.N."/>
        </authorList>
    </citation>
    <scope>NUCLEOTIDE SEQUENCE [LARGE SCALE GENOMIC DNA]</scope>
    <source>
        <strain evidence="6 7">MS74</strain>
    </source>
</reference>
<dbReference type="InterPro" id="IPR050179">
    <property type="entry name" value="Trans_hexapeptide_repeat"/>
</dbReference>
<dbReference type="EMBL" id="SMRT01000021">
    <property type="protein sequence ID" value="TDF92342.1"/>
    <property type="molecule type" value="Genomic_DNA"/>
</dbReference>
<dbReference type="Gene3D" id="2.160.10.10">
    <property type="entry name" value="Hexapeptide repeat proteins"/>
    <property type="match status" value="1"/>
</dbReference>
<dbReference type="InterPro" id="IPR041561">
    <property type="entry name" value="PglD_N"/>
</dbReference>
<dbReference type="PANTHER" id="PTHR43300:SF7">
    <property type="entry name" value="UDP-N-ACETYLBACILLOSAMINE N-ACETYLTRANSFERASE"/>
    <property type="match status" value="1"/>
</dbReference>
<dbReference type="Pfam" id="PF17836">
    <property type="entry name" value="PglD_N"/>
    <property type="match status" value="1"/>
</dbReference>
<evidence type="ECO:0000259" key="5">
    <source>
        <dbReference type="Pfam" id="PF17836"/>
    </source>
</evidence>
<dbReference type="SUPFAM" id="SSF51161">
    <property type="entry name" value="Trimeric LpxA-like enzymes"/>
    <property type="match status" value="1"/>
</dbReference>
<dbReference type="InterPro" id="IPR011004">
    <property type="entry name" value="Trimer_LpxA-like_sf"/>
</dbReference>
<dbReference type="InterPro" id="IPR020019">
    <property type="entry name" value="AcTrfase_PglD-like"/>
</dbReference>
<dbReference type="Proteomes" id="UP000295636">
    <property type="component" value="Unassembled WGS sequence"/>
</dbReference>
<evidence type="ECO:0000256" key="1">
    <source>
        <dbReference type="ARBA" id="ARBA00022679"/>
    </source>
</evidence>
<protein>
    <submittedName>
        <fullName evidence="6">Acetyltransferase</fullName>
    </submittedName>
</protein>
<dbReference type="InterPro" id="IPR018357">
    <property type="entry name" value="Hexapep_transf_CS"/>
</dbReference>
<keyword evidence="7" id="KW-1185">Reference proteome</keyword>
<dbReference type="PANTHER" id="PTHR43300">
    <property type="entry name" value="ACETYLTRANSFERASE"/>
    <property type="match status" value="1"/>
</dbReference>
<dbReference type="AlphaFoldDB" id="A0A4R5KBQ8"/>
<keyword evidence="1 6" id="KW-0808">Transferase</keyword>
<feature type="domain" description="PglD N-terminal" evidence="5">
    <location>
        <begin position="5"/>
        <end position="82"/>
    </location>
</feature>
<dbReference type="Gene3D" id="3.40.50.20">
    <property type="match status" value="1"/>
</dbReference>
<feature type="site" description="Increases basicity of active site His" evidence="3">
    <location>
        <position position="140"/>
    </location>
</feature>
<evidence type="ECO:0000256" key="2">
    <source>
        <dbReference type="ARBA" id="ARBA00022737"/>
    </source>
</evidence>
<proteinExistence type="predicted"/>
<dbReference type="PROSITE" id="PS00101">
    <property type="entry name" value="HEXAPEP_TRANSFERASES"/>
    <property type="match status" value="1"/>
</dbReference>
<dbReference type="NCBIfam" id="TIGR03570">
    <property type="entry name" value="NeuD_NnaD"/>
    <property type="match status" value="1"/>
</dbReference>
<evidence type="ECO:0000313" key="7">
    <source>
        <dbReference type="Proteomes" id="UP000295636"/>
    </source>
</evidence>
<dbReference type="OrthoDB" id="9794407at2"/>
<evidence type="ECO:0000313" key="6">
    <source>
        <dbReference type="EMBL" id="TDF92342.1"/>
    </source>
</evidence>
<feature type="active site" description="Proton acceptor" evidence="3">
    <location>
        <position position="139"/>
    </location>
</feature>
<comment type="caution">
    <text evidence="6">The sequence shown here is derived from an EMBL/GenBank/DDBJ whole genome shotgun (WGS) entry which is preliminary data.</text>
</comment>
<dbReference type="GO" id="GO:0016740">
    <property type="term" value="F:transferase activity"/>
    <property type="evidence" value="ECO:0007669"/>
    <property type="project" value="UniProtKB-KW"/>
</dbReference>
<sequence length="213" mass="22314">MDERKLVIWGCGGMGREVLDLCEQLGREVIGFLDDRPDMRGQTVDGVPVLGGLADIVKLRGDVKVICAGVGSPVLKKRFVHQTKEHGFTLAETLVHPSVRLSPKNRLGLGSVICEGAILTIHVRVGDFVIVNTRATLAHDVTVADYATISPGVNISGNVSIGEGAFIGTGSALREKITVGAWSVIGGGAFVKDDVPAGVLCAGVPAVVKKKLL</sequence>
<organism evidence="6 7">
    <name type="scientific">Paenibacillus piri</name>
    <dbReference type="NCBI Taxonomy" id="2547395"/>
    <lineage>
        <taxon>Bacteria</taxon>
        <taxon>Bacillati</taxon>
        <taxon>Bacillota</taxon>
        <taxon>Bacilli</taxon>
        <taxon>Bacillales</taxon>
        <taxon>Paenibacillaceae</taxon>
        <taxon>Paenibacillus</taxon>
    </lineage>
</organism>
<gene>
    <name evidence="6" type="ORF">E1757_30190</name>
</gene>
<evidence type="ECO:0000256" key="3">
    <source>
        <dbReference type="PIRSR" id="PIRSR620019-1"/>
    </source>
</evidence>
<keyword evidence="2" id="KW-0677">Repeat</keyword>
<name>A0A4R5KBQ8_9BACL</name>
<feature type="binding site" evidence="4">
    <location>
        <position position="71"/>
    </location>
    <ligand>
        <name>substrate</name>
    </ligand>
</feature>
<dbReference type="CDD" id="cd03360">
    <property type="entry name" value="LbH_AT_putative"/>
    <property type="match status" value="1"/>
</dbReference>
<evidence type="ECO:0000256" key="4">
    <source>
        <dbReference type="PIRSR" id="PIRSR620019-2"/>
    </source>
</evidence>
<feature type="binding site" evidence="4">
    <location>
        <position position="187"/>
    </location>
    <ligand>
        <name>acetyl-CoA</name>
        <dbReference type="ChEBI" id="CHEBI:57288"/>
    </ligand>
</feature>
<dbReference type="RefSeq" id="WP_133235296.1">
    <property type="nucleotide sequence ID" value="NZ_SMRT01000021.1"/>
</dbReference>